<name>A0ABN3PX22_9ACTN</name>
<keyword evidence="3" id="KW-1185">Reference proteome</keyword>
<dbReference type="PIRSF" id="PIRSF001359">
    <property type="entry name" value="F_bP_aldolase_II"/>
    <property type="match status" value="1"/>
</dbReference>
<dbReference type="SUPFAM" id="SSF51569">
    <property type="entry name" value="Aldolase"/>
    <property type="match status" value="1"/>
</dbReference>
<dbReference type="NCBIfam" id="TIGR00167">
    <property type="entry name" value="cbbA"/>
    <property type="match status" value="1"/>
</dbReference>
<evidence type="ECO:0000313" key="3">
    <source>
        <dbReference type="Proteomes" id="UP001501509"/>
    </source>
</evidence>
<dbReference type="Gene3D" id="3.20.20.70">
    <property type="entry name" value="Aldolase class I"/>
    <property type="match status" value="1"/>
</dbReference>
<comment type="cofactor">
    <cofactor evidence="1">
        <name>Zn(2+)</name>
        <dbReference type="ChEBI" id="CHEBI:29105"/>
    </cofactor>
</comment>
<sequence>MAGRRGVGAFNVIQLEHAAAIVAGAEAAGAPVILQISENCVRYHGAAAPIFAASLMLARRAAVPVAVHLDHATSADLVREAVGLGAGSVMFDASTLPYEQNVEATADIAAWCHQRDVWVEAELGEVGGKDGVHATGARTKPGEAAAYVAATGVDALAVAVGSSHAMLTRDAVLDLDLIAELRAAVPVPLVLHGSSGVPDAILTAAVERGMTKINIATQLNKVFTAEVRTALAAAPELVDPRKYLAPGRTAIAREVGRLLAVLRAA</sequence>
<dbReference type="InterPro" id="IPR050246">
    <property type="entry name" value="Class_II_FBP_aldolase"/>
</dbReference>
<proteinExistence type="predicted"/>
<evidence type="ECO:0000313" key="2">
    <source>
        <dbReference type="EMBL" id="GAA2605703.1"/>
    </source>
</evidence>
<organism evidence="2 3">
    <name type="scientific">Actinomadura fulvescens</name>
    <dbReference type="NCBI Taxonomy" id="46160"/>
    <lineage>
        <taxon>Bacteria</taxon>
        <taxon>Bacillati</taxon>
        <taxon>Actinomycetota</taxon>
        <taxon>Actinomycetes</taxon>
        <taxon>Streptosporangiales</taxon>
        <taxon>Thermomonosporaceae</taxon>
        <taxon>Actinomadura</taxon>
    </lineage>
</organism>
<evidence type="ECO:0000256" key="1">
    <source>
        <dbReference type="ARBA" id="ARBA00001947"/>
    </source>
</evidence>
<accession>A0ABN3PX22</accession>
<dbReference type="InterPro" id="IPR000771">
    <property type="entry name" value="FBA_II"/>
</dbReference>
<dbReference type="PANTHER" id="PTHR30304">
    <property type="entry name" value="D-TAGATOSE-1,6-BISPHOSPHATE ALDOLASE"/>
    <property type="match status" value="1"/>
</dbReference>
<comment type="caution">
    <text evidence="2">The sequence shown here is derived from an EMBL/GenBank/DDBJ whole genome shotgun (WGS) entry which is preliminary data.</text>
</comment>
<dbReference type="Proteomes" id="UP001501509">
    <property type="component" value="Unassembled WGS sequence"/>
</dbReference>
<reference evidence="2 3" key="1">
    <citation type="journal article" date="2019" name="Int. J. Syst. Evol. Microbiol.">
        <title>The Global Catalogue of Microorganisms (GCM) 10K type strain sequencing project: providing services to taxonomists for standard genome sequencing and annotation.</title>
        <authorList>
            <consortium name="The Broad Institute Genomics Platform"/>
            <consortium name="The Broad Institute Genome Sequencing Center for Infectious Disease"/>
            <person name="Wu L."/>
            <person name="Ma J."/>
        </authorList>
    </citation>
    <scope>NUCLEOTIDE SEQUENCE [LARGE SCALE GENOMIC DNA]</scope>
    <source>
        <strain evidence="2 3">JCM 6833</strain>
    </source>
</reference>
<dbReference type="PANTHER" id="PTHR30304:SF0">
    <property type="entry name" value="D-TAGATOSE-1,6-BISPHOSPHATE ALDOLASE SUBUNIT GATY-RELATED"/>
    <property type="match status" value="1"/>
</dbReference>
<protein>
    <submittedName>
        <fullName evidence="2">Class II fructose-bisphosphate aldolase</fullName>
    </submittedName>
</protein>
<dbReference type="Pfam" id="PF01116">
    <property type="entry name" value="F_bP_aldolase"/>
    <property type="match status" value="1"/>
</dbReference>
<dbReference type="EMBL" id="BAAATD010000005">
    <property type="protein sequence ID" value="GAA2605703.1"/>
    <property type="molecule type" value="Genomic_DNA"/>
</dbReference>
<dbReference type="CDD" id="cd00947">
    <property type="entry name" value="TBP_aldolase_IIB"/>
    <property type="match status" value="1"/>
</dbReference>
<dbReference type="InterPro" id="IPR013785">
    <property type="entry name" value="Aldolase_TIM"/>
</dbReference>
<gene>
    <name evidence="2" type="ORF">GCM10010411_44860</name>
</gene>